<evidence type="ECO:0000313" key="8">
    <source>
        <dbReference type="Proteomes" id="UP000006764"/>
    </source>
</evidence>
<evidence type="ECO:0000256" key="3">
    <source>
        <dbReference type="ARBA" id="ARBA00022801"/>
    </source>
</evidence>
<dbReference type="InterPro" id="IPR001405">
    <property type="entry name" value="UPF0758"/>
</dbReference>
<keyword evidence="3" id="KW-0378">Hydrolase</keyword>
<dbReference type="InterPro" id="IPR037518">
    <property type="entry name" value="MPN"/>
</dbReference>
<keyword evidence="5" id="KW-0482">Metalloprotease</keyword>
<feature type="domain" description="MPN" evidence="6">
    <location>
        <begin position="42"/>
        <end position="164"/>
    </location>
</feature>
<organism evidence="7 8">
    <name type="scientific">Isoalcanivorax pacificus W11-5</name>
    <dbReference type="NCBI Taxonomy" id="391936"/>
    <lineage>
        <taxon>Bacteria</taxon>
        <taxon>Pseudomonadati</taxon>
        <taxon>Pseudomonadota</taxon>
        <taxon>Gammaproteobacteria</taxon>
        <taxon>Oceanospirillales</taxon>
        <taxon>Alcanivoracaceae</taxon>
        <taxon>Isoalcanivorax</taxon>
    </lineage>
</organism>
<accession>A0A0B4XKC8</accession>
<dbReference type="PROSITE" id="PS50249">
    <property type="entry name" value="MPN"/>
    <property type="match status" value="1"/>
</dbReference>
<dbReference type="InterPro" id="IPR020891">
    <property type="entry name" value="UPF0758_CS"/>
</dbReference>
<dbReference type="PANTHER" id="PTHR30471">
    <property type="entry name" value="DNA REPAIR PROTEIN RADC"/>
    <property type="match status" value="1"/>
</dbReference>
<sequence>MAKTPYVKNDQGLYRVRGYVSQDTLVQIAADILLESLAGQENLTKPEDAARFLQLSLAKEKNEHFGVLFLNNKHQVISFERMFTGTIDGAAVYPRVVVQRALEHNAAAVIFSHNHPSGCAEPSEADRSITRRLTDALSLVDVRVLDHFVVSQTHWVSLAERGWI</sequence>
<dbReference type="OrthoDB" id="9804482at2"/>
<dbReference type="PROSITE" id="PS01302">
    <property type="entry name" value="UPF0758"/>
    <property type="match status" value="1"/>
</dbReference>
<dbReference type="GO" id="GO:0006508">
    <property type="term" value="P:proteolysis"/>
    <property type="evidence" value="ECO:0007669"/>
    <property type="project" value="UniProtKB-KW"/>
</dbReference>
<gene>
    <name evidence="7" type="ORF">S7S_05615</name>
</gene>
<dbReference type="GO" id="GO:0008237">
    <property type="term" value="F:metallopeptidase activity"/>
    <property type="evidence" value="ECO:0007669"/>
    <property type="project" value="UniProtKB-KW"/>
</dbReference>
<reference evidence="7 8" key="1">
    <citation type="journal article" date="2012" name="J. Bacteriol.">
        <title>Genome sequence of an alkane-degrading bacterium, Alcanivorax pacificus type strain W11-5, isolated from deep sea sediment.</title>
        <authorList>
            <person name="Lai Q."/>
            <person name="Shao Z."/>
        </authorList>
    </citation>
    <scope>NUCLEOTIDE SEQUENCE [LARGE SCALE GENOMIC DNA]</scope>
    <source>
        <strain evidence="7 8">W11-5</strain>
    </source>
</reference>
<dbReference type="AlphaFoldDB" id="A0A0B4XKC8"/>
<keyword evidence="8" id="KW-1185">Reference proteome</keyword>
<evidence type="ECO:0000256" key="4">
    <source>
        <dbReference type="ARBA" id="ARBA00022833"/>
    </source>
</evidence>
<protein>
    <submittedName>
        <fullName evidence="7">DNA repair protein RadC</fullName>
    </submittedName>
</protein>
<dbReference type="NCBIfam" id="TIGR00608">
    <property type="entry name" value="radc"/>
    <property type="match status" value="1"/>
</dbReference>
<evidence type="ECO:0000259" key="6">
    <source>
        <dbReference type="PROSITE" id="PS50249"/>
    </source>
</evidence>
<keyword evidence="2" id="KW-0479">Metal-binding</keyword>
<dbReference type="GO" id="GO:0046872">
    <property type="term" value="F:metal ion binding"/>
    <property type="evidence" value="ECO:0007669"/>
    <property type="project" value="UniProtKB-KW"/>
</dbReference>
<dbReference type="EMBL" id="CP004387">
    <property type="protein sequence ID" value="AJD47541.1"/>
    <property type="molecule type" value="Genomic_DNA"/>
</dbReference>
<proteinExistence type="predicted"/>
<name>A0A0B4XKC8_9GAMM</name>
<dbReference type="PANTHER" id="PTHR30471:SF3">
    <property type="entry name" value="UPF0758 PROTEIN YEES-RELATED"/>
    <property type="match status" value="1"/>
</dbReference>
<dbReference type="Gene3D" id="3.40.140.10">
    <property type="entry name" value="Cytidine Deaminase, domain 2"/>
    <property type="match status" value="1"/>
</dbReference>
<evidence type="ECO:0000256" key="5">
    <source>
        <dbReference type="ARBA" id="ARBA00023049"/>
    </source>
</evidence>
<dbReference type="STRING" id="391936.S7S_05615"/>
<dbReference type="HOGENOM" id="CLU_073529_3_1_6"/>
<keyword evidence="1" id="KW-0645">Protease</keyword>
<dbReference type="CDD" id="cd08071">
    <property type="entry name" value="MPN_DUF2466"/>
    <property type="match status" value="1"/>
</dbReference>
<evidence type="ECO:0000256" key="2">
    <source>
        <dbReference type="ARBA" id="ARBA00022723"/>
    </source>
</evidence>
<evidence type="ECO:0000313" key="7">
    <source>
        <dbReference type="EMBL" id="AJD47541.1"/>
    </source>
</evidence>
<dbReference type="InterPro" id="IPR025657">
    <property type="entry name" value="RadC_JAB"/>
</dbReference>
<dbReference type="SUPFAM" id="SSF102712">
    <property type="entry name" value="JAB1/MPN domain"/>
    <property type="match status" value="1"/>
</dbReference>
<dbReference type="KEGG" id="apac:S7S_05615"/>
<dbReference type="RefSeq" id="WP_008737840.1">
    <property type="nucleotide sequence ID" value="NZ_CP004387.1"/>
</dbReference>
<dbReference type="Proteomes" id="UP000006764">
    <property type="component" value="Chromosome"/>
</dbReference>
<keyword evidence="4" id="KW-0862">Zinc</keyword>
<evidence type="ECO:0000256" key="1">
    <source>
        <dbReference type="ARBA" id="ARBA00022670"/>
    </source>
</evidence>
<dbReference type="Pfam" id="PF04002">
    <property type="entry name" value="RadC"/>
    <property type="match status" value="1"/>
</dbReference>